<keyword evidence="5" id="KW-0560">Oxidoreductase</keyword>
<keyword evidence="3" id="KW-0285">Flavoprotein</keyword>
<evidence type="ECO:0000313" key="9">
    <source>
        <dbReference type="Proteomes" id="UP001246473"/>
    </source>
</evidence>
<feature type="region of interest" description="Disordered" evidence="6">
    <location>
        <begin position="1"/>
        <end position="20"/>
    </location>
</feature>
<comment type="caution">
    <text evidence="8">The sequence shown here is derived from an EMBL/GenBank/DDBJ whole genome shotgun (WGS) entry which is preliminary data.</text>
</comment>
<proteinExistence type="inferred from homology"/>
<dbReference type="InterPro" id="IPR051169">
    <property type="entry name" value="NADH-Q_oxidoreductase"/>
</dbReference>
<evidence type="ECO:0000256" key="1">
    <source>
        <dbReference type="ARBA" id="ARBA00001974"/>
    </source>
</evidence>
<keyword evidence="4" id="KW-0274">FAD</keyword>
<feature type="compositionally biased region" description="Polar residues" evidence="6">
    <location>
        <begin position="1"/>
        <end position="12"/>
    </location>
</feature>
<comment type="similarity">
    <text evidence="2">Belongs to the NADH dehydrogenase family.</text>
</comment>
<accession>A0AAP5QA70</accession>
<dbReference type="RefSeq" id="WP_244207532.1">
    <property type="nucleotide sequence ID" value="NZ_JANSLM010000006.1"/>
</dbReference>
<evidence type="ECO:0000256" key="3">
    <source>
        <dbReference type="ARBA" id="ARBA00022630"/>
    </source>
</evidence>
<dbReference type="PRINTS" id="PR00411">
    <property type="entry name" value="PNDRDTASEI"/>
</dbReference>
<dbReference type="GO" id="GO:0019646">
    <property type="term" value="P:aerobic electron transport chain"/>
    <property type="evidence" value="ECO:0007669"/>
    <property type="project" value="TreeGrafter"/>
</dbReference>
<name>A0AAP5QA70_9BURK</name>
<dbReference type="AlphaFoldDB" id="A0AAP5QA70"/>
<dbReference type="PRINTS" id="PR00368">
    <property type="entry name" value="FADPNR"/>
</dbReference>
<comment type="cofactor">
    <cofactor evidence="1">
        <name>FAD</name>
        <dbReference type="ChEBI" id="CHEBI:57692"/>
    </cofactor>
</comment>
<evidence type="ECO:0000256" key="6">
    <source>
        <dbReference type="SAM" id="MobiDB-lite"/>
    </source>
</evidence>
<feature type="domain" description="FAD/NAD(P)-binding" evidence="7">
    <location>
        <begin position="46"/>
        <end position="385"/>
    </location>
</feature>
<dbReference type="InterPro" id="IPR023753">
    <property type="entry name" value="FAD/NAD-binding_dom"/>
</dbReference>
<evidence type="ECO:0000313" key="8">
    <source>
        <dbReference type="EMBL" id="MDT8839514.1"/>
    </source>
</evidence>
<dbReference type="Proteomes" id="UP001246473">
    <property type="component" value="Unassembled WGS sequence"/>
</dbReference>
<dbReference type="Pfam" id="PF07992">
    <property type="entry name" value="Pyr_redox_2"/>
    <property type="match status" value="1"/>
</dbReference>
<dbReference type="InterPro" id="IPR036188">
    <property type="entry name" value="FAD/NAD-bd_sf"/>
</dbReference>
<dbReference type="Gene3D" id="3.50.50.100">
    <property type="match status" value="1"/>
</dbReference>
<organism evidence="8 9">
    <name type="scientific">Paraburkholderia fungorum</name>
    <dbReference type="NCBI Taxonomy" id="134537"/>
    <lineage>
        <taxon>Bacteria</taxon>
        <taxon>Pseudomonadati</taxon>
        <taxon>Pseudomonadota</taxon>
        <taxon>Betaproteobacteria</taxon>
        <taxon>Burkholderiales</taxon>
        <taxon>Burkholderiaceae</taxon>
        <taxon>Paraburkholderia</taxon>
    </lineage>
</organism>
<dbReference type="PANTHER" id="PTHR42913:SF3">
    <property type="entry name" value="64 KDA MITOCHONDRIAL NADH DEHYDROGENASE (EUROFUNG)"/>
    <property type="match status" value="1"/>
</dbReference>
<sequence length="481" mass="51938">MAGIDQRTTSDAQCTQPTRQPITQPIQQPIQHAQEAPHATPAAAHRVVIVGGGVGGLGLATRLSETLGRAGLAQVVLVDRWPTHFWKPLLHEAASGQIDPATHQLQYAVQAQRHGFEFEQGELAALDRANRHITLNALHDADGREILPSRQLAFDTLVLAMGSVTQYFGVPGAAEHALPLESVAHAEAFRRKLLDACLRANHARRARTAQADTPVSINIIGAGATGVELAAAVRDTVRLLNRYSPFSLDPVRDFRIRLIESSERVLPALSETISTRAQKMLGTLGVDVLSSTRVTEVRADAVLTDQGAPLASDIAIWTAGIAGPPVLRTLDGIAVNRNAQVQVNRTLQCTNDANIFGLGDCAACPSSGNADAFLAPRAQVAHQQALFLARTLKCRIAGEPLPEFVYRDAGTLVGFGREGTIGSLSNSLLTQPVFVDGWLATVVYKLIYRRHVMTLTGFARMALDSASHWLRRRVHPVIRLH</sequence>
<dbReference type="SUPFAM" id="SSF51905">
    <property type="entry name" value="FAD/NAD(P)-binding domain"/>
    <property type="match status" value="1"/>
</dbReference>
<dbReference type="EMBL" id="JANSLM010000006">
    <property type="protein sequence ID" value="MDT8839514.1"/>
    <property type="molecule type" value="Genomic_DNA"/>
</dbReference>
<evidence type="ECO:0000259" key="7">
    <source>
        <dbReference type="Pfam" id="PF07992"/>
    </source>
</evidence>
<gene>
    <name evidence="8" type="ORF">ParKJ_18995</name>
</gene>
<evidence type="ECO:0000256" key="5">
    <source>
        <dbReference type="ARBA" id="ARBA00023002"/>
    </source>
</evidence>
<protein>
    <submittedName>
        <fullName evidence="8">NAD(P)/FAD-dependent oxidoreductase</fullName>
    </submittedName>
</protein>
<dbReference type="PANTHER" id="PTHR42913">
    <property type="entry name" value="APOPTOSIS-INDUCING FACTOR 1"/>
    <property type="match status" value="1"/>
</dbReference>
<reference evidence="8" key="1">
    <citation type="submission" date="2022-08" db="EMBL/GenBank/DDBJ databases">
        <authorList>
            <person name="Kim S.-J."/>
        </authorList>
    </citation>
    <scope>NUCLEOTIDE SEQUENCE</scope>
    <source>
        <strain evidence="8">KJ</strain>
    </source>
</reference>
<dbReference type="GO" id="GO:0003955">
    <property type="term" value="F:NAD(P)H dehydrogenase (quinone) activity"/>
    <property type="evidence" value="ECO:0007669"/>
    <property type="project" value="TreeGrafter"/>
</dbReference>
<evidence type="ECO:0000256" key="2">
    <source>
        <dbReference type="ARBA" id="ARBA00005272"/>
    </source>
</evidence>
<evidence type="ECO:0000256" key="4">
    <source>
        <dbReference type="ARBA" id="ARBA00022827"/>
    </source>
</evidence>